<keyword evidence="2" id="KW-0732">Signal</keyword>
<feature type="chain" id="PRO_5004936047" description="Transcription factor domain-containing protein" evidence="2">
    <location>
        <begin position="18"/>
        <end position="348"/>
    </location>
</feature>
<reference evidence="3" key="1">
    <citation type="submission" date="2012-04" db="EMBL/GenBank/DDBJ databases">
        <title>The Genome Sequence of Fusarium oxysporum melonis.</title>
        <authorList>
            <consortium name="The Broad Institute Genome Sequencing Platform"/>
            <person name="Ma L.-J."/>
            <person name="Gale L.R."/>
            <person name="Schwartz D.C."/>
            <person name="Zhou S."/>
            <person name="Corby-Kistler H."/>
            <person name="Young S.K."/>
            <person name="Zeng Q."/>
            <person name="Gargeya S."/>
            <person name="Fitzgerald M."/>
            <person name="Haas B."/>
            <person name="Abouelleil A."/>
            <person name="Alvarado L."/>
            <person name="Arachchi H.M."/>
            <person name="Berlin A."/>
            <person name="Brown A."/>
            <person name="Chapman S.B."/>
            <person name="Chen Z."/>
            <person name="Dunbar C."/>
            <person name="Freedman E."/>
            <person name="Gearin G."/>
            <person name="Goldberg J."/>
            <person name="Griggs A."/>
            <person name="Gujja S."/>
            <person name="Heiman D."/>
            <person name="Howarth C."/>
            <person name="Larson L."/>
            <person name="Lui A."/>
            <person name="MacDonald P.J.P."/>
            <person name="Montmayeur A."/>
            <person name="Murphy C."/>
            <person name="Neiman D."/>
            <person name="Pearson M."/>
            <person name="Priest M."/>
            <person name="Roberts A."/>
            <person name="Saif S."/>
            <person name="Shea T."/>
            <person name="Shenoy N."/>
            <person name="Sisk P."/>
            <person name="Stolte C."/>
            <person name="Sykes S."/>
            <person name="Wortman J."/>
            <person name="Nusbaum C."/>
            <person name="Birren B."/>
        </authorList>
    </citation>
    <scope>NUCLEOTIDE SEQUENCE</scope>
    <source>
        <strain evidence="3">26406</strain>
    </source>
</reference>
<gene>
    <name evidence="3" type="ORF">FOMG_04811</name>
</gene>
<name>X0ACH4_FUSOX</name>
<proteinExistence type="predicted"/>
<evidence type="ECO:0008006" key="4">
    <source>
        <dbReference type="Google" id="ProtNLM"/>
    </source>
</evidence>
<protein>
    <recommendedName>
        <fullName evidence="4">Transcription factor domain-containing protein</fullName>
    </recommendedName>
</protein>
<dbReference type="EMBL" id="JH659331">
    <property type="protein sequence ID" value="EXK41370.1"/>
    <property type="molecule type" value="Genomic_DNA"/>
</dbReference>
<dbReference type="Proteomes" id="UP000030703">
    <property type="component" value="Unassembled WGS sequence"/>
</dbReference>
<organism evidence="3">
    <name type="scientific">Fusarium oxysporum f. sp. melonis 26406</name>
    <dbReference type="NCBI Taxonomy" id="1089452"/>
    <lineage>
        <taxon>Eukaryota</taxon>
        <taxon>Fungi</taxon>
        <taxon>Dikarya</taxon>
        <taxon>Ascomycota</taxon>
        <taxon>Pezizomycotina</taxon>
        <taxon>Sordariomycetes</taxon>
        <taxon>Hypocreomycetidae</taxon>
        <taxon>Hypocreales</taxon>
        <taxon>Nectriaceae</taxon>
        <taxon>Fusarium</taxon>
        <taxon>Fusarium oxysporum species complex</taxon>
    </lineage>
</organism>
<evidence type="ECO:0000256" key="2">
    <source>
        <dbReference type="SAM" id="SignalP"/>
    </source>
</evidence>
<feature type="signal peptide" evidence="2">
    <location>
        <begin position="1"/>
        <end position="17"/>
    </location>
</feature>
<sequence length="348" mass="38912">MHMCLMLSACQWAWVTGSMDEVRIPFLYHKAATYQFAREQLQSPELAQSGDTMLAISALALTEGAIGELDASSRHLKGIQSAVKEWNRVVDPVPTLPQRMLKMVGEGLRTGKAGQLVNVPEYQPTFMALLFASIWDITALPPREAPRYGWGEDLETPAARLWQNHTRDLNLNYEISRGFSASQYVPRILNGDPKSSRTSFIATFFYLCSELGDRYFDVTMIDWLLEQLIDDVNAGEEHLRMSEWTQSLWLFCVLFGASIAFTGRANNVIEERQLSKWRGVYGDKMKLASRELGIKSWQSARAMLAEVVGGIDGELEKGLEELWNEGISGETSGESSASPAVVELSESD</sequence>
<dbReference type="VEuPathDB" id="FungiDB:FOMG_04811"/>
<accession>X0ACH4</accession>
<feature type="compositionally biased region" description="Low complexity" evidence="1">
    <location>
        <begin position="326"/>
        <end position="338"/>
    </location>
</feature>
<evidence type="ECO:0000313" key="3">
    <source>
        <dbReference type="EMBL" id="EXK41370.1"/>
    </source>
</evidence>
<feature type="region of interest" description="Disordered" evidence="1">
    <location>
        <begin position="326"/>
        <end position="348"/>
    </location>
</feature>
<reference evidence="3" key="2">
    <citation type="submission" date="2012-05" db="EMBL/GenBank/DDBJ databases">
        <title>Annotation of the Genome Sequence of Fusarium oxysporum f. sp. melonis 26406.</title>
        <authorList>
            <consortium name="The Broad Institute Genomics Platform"/>
            <person name="Ma L.-J."/>
            <person name="Corby-Kistler H."/>
            <person name="Broz K."/>
            <person name="Gale L.R."/>
            <person name="Jonkers W."/>
            <person name="O'Donnell K."/>
            <person name="Ploetz R."/>
            <person name="Steinberg C."/>
            <person name="Schwartz D.C."/>
            <person name="VanEtten H."/>
            <person name="Zhou S."/>
            <person name="Young S.K."/>
            <person name="Zeng Q."/>
            <person name="Gargeya S."/>
            <person name="Fitzgerald M."/>
            <person name="Abouelleil A."/>
            <person name="Alvarado L."/>
            <person name="Chapman S.B."/>
            <person name="Gainer-Dewar J."/>
            <person name="Goldberg J."/>
            <person name="Griggs A."/>
            <person name="Gujja S."/>
            <person name="Hansen M."/>
            <person name="Howarth C."/>
            <person name="Imamovic A."/>
            <person name="Ireland A."/>
            <person name="Larimer J."/>
            <person name="McCowan C."/>
            <person name="Murphy C."/>
            <person name="Pearson M."/>
            <person name="Poon T.W."/>
            <person name="Priest M."/>
            <person name="Roberts A."/>
            <person name="Saif S."/>
            <person name="Shea T."/>
            <person name="Sykes S."/>
            <person name="Wortman J."/>
            <person name="Nusbaum C."/>
            <person name="Birren B."/>
        </authorList>
    </citation>
    <scope>NUCLEOTIDE SEQUENCE</scope>
    <source>
        <strain evidence="3">26406</strain>
    </source>
</reference>
<evidence type="ECO:0000256" key="1">
    <source>
        <dbReference type="SAM" id="MobiDB-lite"/>
    </source>
</evidence>
<dbReference type="AlphaFoldDB" id="X0ACH4"/>